<evidence type="ECO:0000259" key="4">
    <source>
        <dbReference type="PROSITE" id="PS01124"/>
    </source>
</evidence>
<dbReference type="Pfam" id="PF02311">
    <property type="entry name" value="AraC_binding"/>
    <property type="match status" value="1"/>
</dbReference>
<dbReference type="Pfam" id="PF12833">
    <property type="entry name" value="HTH_18"/>
    <property type="match status" value="1"/>
</dbReference>
<dbReference type="RefSeq" id="WP_139014398.1">
    <property type="nucleotide sequence ID" value="NZ_VBSN01000071.1"/>
</dbReference>
<evidence type="ECO:0000313" key="5">
    <source>
        <dbReference type="EMBL" id="KAA6432668.1"/>
    </source>
</evidence>
<dbReference type="SUPFAM" id="SSF51215">
    <property type="entry name" value="Regulatory protein AraC"/>
    <property type="match status" value="1"/>
</dbReference>
<dbReference type="InterPro" id="IPR018060">
    <property type="entry name" value="HTH_AraC"/>
</dbReference>
<dbReference type="InterPro" id="IPR003313">
    <property type="entry name" value="AraC-bd"/>
</dbReference>
<dbReference type="GO" id="GO:0003700">
    <property type="term" value="F:DNA-binding transcription factor activity"/>
    <property type="evidence" value="ECO:0007669"/>
    <property type="project" value="InterPro"/>
</dbReference>
<feature type="domain" description="HTH araC/xylS-type" evidence="4">
    <location>
        <begin position="187"/>
        <end position="285"/>
    </location>
</feature>
<dbReference type="Gene3D" id="1.10.10.60">
    <property type="entry name" value="Homeodomain-like"/>
    <property type="match status" value="1"/>
</dbReference>
<evidence type="ECO:0000256" key="1">
    <source>
        <dbReference type="ARBA" id="ARBA00023015"/>
    </source>
</evidence>
<organism evidence="5 6">
    <name type="scientific">Dyadobacter flavalbus</name>
    <dbReference type="NCBI Taxonomy" id="2579942"/>
    <lineage>
        <taxon>Bacteria</taxon>
        <taxon>Pseudomonadati</taxon>
        <taxon>Bacteroidota</taxon>
        <taxon>Cytophagia</taxon>
        <taxon>Cytophagales</taxon>
        <taxon>Spirosomataceae</taxon>
        <taxon>Dyadobacter</taxon>
    </lineage>
</organism>
<dbReference type="PANTHER" id="PTHR43280">
    <property type="entry name" value="ARAC-FAMILY TRANSCRIPTIONAL REGULATOR"/>
    <property type="match status" value="1"/>
</dbReference>
<dbReference type="Proteomes" id="UP000323994">
    <property type="component" value="Unassembled WGS sequence"/>
</dbReference>
<evidence type="ECO:0000256" key="3">
    <source>
        <dbReference type="ARBA" id="ARBA00023163"/>
    </source>
</evidence>
<dbReference type="SUPFAM" id="SSF46689">
    <property type="entry name" value="Homeodomain-like"/>
    <property type="match status" value="1"/>
</dbReference>
<proteinExistence type="predicted"/>
<dbReference type="EMBL" id="VBSN01000071">
    <property type="protein sequence ID" value="KAA6432668.1"/>
    <property type="molecule type" value="Genomic_DNA"/>
</dbReference>
<keyword evidence="6" id="KW-1185">Reference proteome</keyword>
<gene>
    <name evidence="5" type="ORF">FEM33_23380</name>
</gene>
<dbReference type="PROSITE" id="PS01124">
    <property type="entry name" value="HTH_ARAC_FAMILY_2"/>
    <property type="match status" value="1"/>
</dbReference>
<dbReference type="OrthoDB" id="9793451at2"/>
<dbReference type="InterPro" id="IPR009057">
    <property type="entry name" value="Homeodomain-like_sf"/>
</dbReference>
<accession>A0A5M8QBZ5</accession>
<dbReference type="GO" id="GO:0043565">
    <property type="term" value="F:sequence-specific DNA binding"/>
    <property type="evidence" value="ECO:0007669"/>
    <property type="project" value="InterPro"/>
</dbReference>
<dbReference type="SMART" id="SM00342">
    <property type="entry name" value="HTH_ARAC"/>
    <property type="match status" value="1"/>
</dbReference>
<protein>
    <submittedName>
        <fullName evidence="5">Helix-turn-helix domain-containing protein</fullName>
    </submittedName>
</protein>
<keyword evidence="3" id="KW-0804">Transcription</keyword>
<dbReference type="AlphaFoldDB" id="A0A5M8QBZ5"/>
<keyword evidence="2" id="KW-0238">DNA-binding</keyword>
<sequence>MQDTYGLLEKIKHHDKLSIAVNENCAVALPEDVLVKLFNPHKLSFYYLMYVDQGSVTSKVDLKDITVTNGQLVFGLPNQIFTNTYFNPDDQHYTVSFDENTLALLPHSYSFLVNPFGSNTITFDPESRSRVKAVFSMLFRLLHSPGKQKHADIILAHLHTLLTELNSAYFQHGNPEIFPSPKLSKYVAFKLAVESHLTEQQDVNSIAEKLAMTTSNLYSVVKACSGYSPKEWITNRLMQEAQRKLHYTSISVKELAYDLGFNDPDYFSRLFKRSTGKSVSTFLEDSRDLSSK</sequence>
<reference evidence="5 6" key="1">
    <citation type="submission" date="2019-05" db="EMBL/GenBank/DDBJ databases">
        <authorList>
            <person name="Qu J.-H."/>
        </authorList>
    </citation>
    <scope>NUCLEOTIDE SEQUENCE [LARGE SCALE GENOMIC DNA]</scope>
    <source>
        <strain evidence="5 6">NS28</strain>
    </source>
</reference>
<evidence type="ECO:0000256" key="2">
    <source>
        <dbReference type="ARBA" id="ARBA00023125"/>
    </source>
</evidence>
<dbReference type="PANTHER" id="PTHR43280:SF32">
    <property type="entry name" value="TRANSCRIPTIONAL REGULATORY PROTEIN"/>
    <property type="match status" value="1"/>
</dbReference>
<dbReference type="InterPro" id="IPR037923">
    <property type="entry name" value="HTH-like"/>
</dbReference>
<evidence type="ECO:0000313" key="6">
    <source>
        <dbReference type="Proteomes" id="UP000323994"/>
    </source>
</evidence>
<comment type="caution">
    <text evidence="5">The sequence shown here is derived from an EMBL/GenBank/DDBJ whole genome shotgun (WGS) entry which is preliminary data.</text>
</comment>
<keyword evidence="1" id="KW-0805">Transcription regulation</keyword>
<name>A0A5M8QBZ5_9BACT</name>